<dbReference type="CDD" id="cd17991">
    <property type="entry name" value="DEXHc_TRCF"/>
    <property type="match status" value="1"/>
</dbReference>
<dbReference type="SMART" id="SM01058">
    <property type="entry name" value="CarD_TRCF"/>
    <property type="match status" value="1"/>
</dbReference>
<dbReference type="GO" id="GO:0016787">
    <property type="term" value="F:hydrolase activity"/>
    <property type="evidence" value="ECO:0007669"/>
    <property type="project" value="UniProtKB-KW"/>
</dbReference>
<keyword evidence="6" id="KW-0347">Helicase</keyword>
<dbReference type="GO" id="GO:0003684">
    <property type="term" value="F:damaged DNA binding"/>
    <property type="evidence" value="ECO:0007669"/>
    <property type="project" value="InterPro"/>
</dbReference>
<dbReference type="GO" id="GO:0005524">
    <property type="term" value="F:ATP binding"/>
    <property type="evidence" value="ECO:0007669"/>
    <property type="project" value="UniProtKB-UniRule"/>
</dbReference>
<protein>
    <recommendedName>
        <fullName evidence="12 13">Transcription-repair-coupling factor</fullName>
        <shortName evidence="13">TRCF</shortName>
        <ecNumber evidence="13">3.6.4.-</ecNumber>
    </recommendedName>
</protein>
<dbReference type="SUPFAM" id="SSF141259">
    <property type="entry name" value="CarD-like"/>
    <property type="match status" value="1"/>
</dbReference>
<dbReference type="RefSeq" id="WP_154524422.1">
    <property type="nucleotide sequence ID" value="NZ_VULZ01000004.1"/>
</dbReference>
<keyword evidence="4 13" id="KW-0227">DNA damage</keyword>
<comment type="similarity">
    <text evidence="10 13">In the N-terminal section; belongs to the UvrB family.</text>
</comment>
<dbReference type="InterPro" id="IPR014001">
    <property type="entry name" value="Helicase_ATP-bd"/>
</dbReference>
<dbReference type="Pfam" id="PF03461">
    <property type="entry name" value="TRCF"/>
    <property type="match status" value="1"/>
</dbReference>
<sequence length="1183" mass="133856">MKALYAPMLELEQFRRLRDDLKKTAGMHLVSGCIDSQKTHLIACLSQDYPVSMIIASNDLRAREIYENYQLFSSRVLLYPARDVLFFQADVQSMQQTTERVRVMKALASSSSADSGENGLTVIVTLPALMSHCMPAERWVDAIRSFSEGDEISLTEEQQELSRIGYEKCEEVQQPGQYAVRGGILDIYPLTEENPVRIELWGDEIDSIRNFDAQSQRTIDNIASVYVYPASEFVTTDEITREGLLKLSKETAKVSKKFRDRHMSEEAFRVSEILNVAKERLEDFGDTTVMEGFCDYFYPDAVSLLDYFPANTPIFIDEPAKAEESAKETEAEFQDSITHRMEKGYAVPGQADILFTPKRMISRLSERHLCGLSITTGGKNGFPAGEKYDISAAGTGSYNSDFSMLIKDLEHYRKNRWRVVLLSASRTRGKRLAQDITGRDIPAFYSEDADRELKGGEIMITAGASHRGYEYPMLKFAVLSESDIFGTQNRKPARKKKYQGKTIASFTDLHTGDYVVHENHGIGVYRGVEKVTVDGVQKDYMKIEYAGGSNLYVLATQLDMIQKYADADSKAPKISKLGGTEWTRTKGRVKAAVEEVAQELVDLYAVRQNQKGHSFPPDNEWQHEFEELFPFEETQDQLQAIEDTKKDMESDKIMDRLVCGDVGYGKTEIAIRAAFKAVQDGKQVAYLVPTTILAQQHYNTFTQRMKDYPVNVGLLCRFRSKSEQAQTIRDLKEGVCDIVIGTHRLLSKDVQFHSLGLLVIDEEQRFGVTHKEKIKEMKKNVDVLTLTATPIPRTLHMSLVGIRDMSVLEEAPQDRLPVQTFVMEYSEETIREAIAREMARGGQVYLVYNHVSTISDMAKRVQDMVPSARVSYAHGRMNAEQIEDIMYDFVNGDVDVLVTTTIIETGLDIANVNTIIICDADRMGLSQLYQLRGRVGRSNRTAYAFLMYRRNKLLKETAEKRLSAIREYTELGSGFRIAMRDLEIRGAGNMLGKAQSGHMAEVGYDLYCKLLNESVMALKGENIESTEFDTSIDLDVDAFIPPTYVLNEVQKLNLYKRIASISTQDEYEDMLDELMDRFGEPPKSVQSLLSIALLKAQAHALGITELTQKDDEIHLIFYEKAKISPDKVSDFLKNSRGRFRFVVGKKPYFSCQLAKKNGKREDVLQAAGRMLTEVKDGMLEEHG</sequence>
<evidence type="ECO:0000256" key="1">
    <source>
        <dbReference type="ARBA" id="ARBA00004496"/>
    </source>
</evidence>
<dbReference type="Proteomes" id="UP000481852">
    <property type="component" value="Unassembled WGS sequence"/>
</dbReference>
<evidence type="ECO:0000256" key="4">
    <source>
        <dbReference type="ARBA" id="ARBA00022763"/>
    </source>
</evidence>
<dbReference type="EMBL" id="VULZ01000004">
    <property type="protein sequence ID" value="MSS14380.1"/>
    <property type="molecule type" value="Genomic_DNA"/>
</dbReference>
<dbReference type="InterPro" id="IPR027417">
    <property type="entry name" value="P-loop_NTPase"/>
</dbReference>
<dbReference type="Pfam" id="PF02559">
    <property type="entry name" value="CarD_TRCF_RID"/>
    <property type="match status" value="1"/>
</dbReference>
<evidence type="ECO:0000256" key="3">
    <source>
        <dbReference type="ARBA" id="ARBA00022741"/>
    </source>
</evidence>
<dbReference type="HAMAP" id="MF_00969">
    <property type="entry name" value="TRCF"/>
    <property type="match status" value="1"/>
</dbReference>
<evidence type="ECO:0000256" key="8">
    <source>
        <dbReference type="ARBA" id="ARBA00023125"/>
    </source>
</evidence>
<dbReference type="Gene3D" id="3.30.2060.10">
    <property type="entry name" value="Penicillin-binding protein 1b domain"/>
    <property type="match status" value="1"/>
</dbReference>
<evidence type="ECO:0000256" key="13">
    <source>
        <dbReference type="HAMAP-Rule" id="MF_00969"/>
    </source>
</evidence>
<dbReference type="InterPro" id="IPR001650">
    <property type="entry name" value="Helicase_C-like"/>
</dbReference>
<name>A0A6L5X2D5_9FIRM</name>
<proteinExistence type="inferred from homology"/>
<dbReference type="SUPFAM" id="SSF143517">
    <property type="entry name" value="TRCF domain-like"/>
    <property type="match status" value="1"/>
</dbReference>
<dbReference type="SMART" id="SM00490">
    <property type="entry name" value="HELICc"/>
    <property type="match status" value="1"/>
</dbReference>
<evidence type="ECO:0000259" key="15">
    <source>
        <dbReference type="PROSITE" id="PS51194"/>
    </source>
</evidence>
<feature type="domain" description="Helicase C-terminal" evidence="15">
    <location>
        <begin position="817"/>
        <end position="983"/>
    </location>
</feature>
<dbReference type="GO" id="GO:0006355">
    <property type="term" value="P:regulation of DNA-templated transcription"/>
    <property type="evidence" value="ECO:0007669"/>
    <property type="project" value="UniProtKB-UniRule"/>
</dbReference>
<dbReference type="GO" id="GO:0000716">
    <property type="term" value="P:transcription-coupled nucleotide-excision repair, DNA damage recognition"/>
    <property type="evidence" value="ECO:0007669"/>
    <property type="project" value="UniProtKB-UniRule"/>
</dbReference>
<dbReference type="GO" id="GO:0005737">
    <property type="term" value="C:cytoplasm"/>
    <property type="evidence" value="ECO:0007669"/>
    <property type="project" value="UniProtKB-SubCell"/>
</dbReference>
<evidence type="ECO:0000313" key="16">
    <source>
        <dbReference type="EMBL" id="MSS14380.1"/>
    </source>
</evidence>
<dbReference type="GO" id="GO:0003678">
    <property type="term" value="F:DNA helicase activity"/>
    <property type="evidence" value="ECO:0007669"/>
    <property type="project" value="TreeGrafter"/>
</dbReference>
<evidence type="ECO:0000256" key="7">
    <source>
        <dbReference type="ARBA" id="ARBA00022840"/>
    </source>
</evidence>
<evidence type="ECO:0000256" key="5">
    <source>
        <dbReference type="ARBA" id="ARBA00022801"/>
    </source>
</evidence>
<dbReference type="AlphaFoldDB" id="A0A6L5X2D5"/>
<evidence type="ECO:0000256" key="9">
    <source>
        <dbReference type="ARBA" id="ARBA00023204"/>
    </source>
</evidence>
<dbReference type="SMART" id="SM00487">
    <property type="entry name" value="DEXDc"/>
    <property type="match status" value="1"/>
</dbReference>
<dbReference type="PANTHER" id="PTHR47964">
    <property type="entry name" value="ATP-DEPENDENT DNA HELICASE HOMOLOG RECG, CHLOROPLASTIC"/>
    <property type="match status" value="1"/>
</dbReference>
<dbReference type="NCBIfam" id="TIGR00580">
    <property type="entry name" value="mfd"/>
    <property type="match status" value="1"/>
</dbReference>
<dbReference type="InterPro" id="IPR011545">
    <property type="entry name" value="DEAD/DEAH_box_helicase_dom"/>
</dbReference>
<dbReference type="InterPro" id="IPR004576">
    <property type="entry name" value="Mfd"/>
</dbReference>
<feature type="domain" description="Helicase ATP-binding" evidence="14">
    <location>
        <begin position="647"/>
        <end position="808"/>
    </location>
</feature>
<dbReference type="PROSITE" id="PS51192">
    <property type="entry name" value="HELICASE_ATP_BIND_1"/>
    <property type="match status" value="1"/>
</dbReference>
<dbReference type="InterPro" id="IPR037235">
    <property type="entry name" value="TRCF-like_C_D7"/>
</dbReference>
<dbReference type="InterPro" id="IPR003711">
    <property type="entry name" value="CarD-like/TRCF_RID"/>
</dbReference>
<dbReference type="FunFam" id="3.40.50.300:FF:000546">
    <property type="entry name" value="Transcription-repair-coupling factor"/>
    <property type="match status" value="1"/>
</dbReference>
<keyword evidence="7 13" id="KW-0067">ATP-binding</keyword>
<evidence type="ECO:0000256" key="10">
    <source>
        <dbReference type="ARBA" id="ARBA00061104"/>
    </source>
</evidence>
<reference evidence="16 17" key="1">
    <citation type="submission" date="2019-08" db="EMBL/GenBank/DDBJ databases">
        <title>In-depth cultivation of the pig gut microbiome towards novel bacterial diversity and tailored functional studies.</title>
        <authorList>
            <person name="Wylensek D."/>
            <person name="Hitch T.C.A."/>
            <person name="Clavel T."/>
        </authorList>
    </citation>
    <scope>NUCLEOTIDE SEQUENCE [LARGE SCALE GENOMIC DNA]</scope>
    <source>
        <strain evidence="16 17">Oil+RF-744-WCA-WT-11</strain>
    </source>
</reference>
<evidence type="ECO:0000313" key="17">
    <source>
        <dbReference type="Proteomes" id="UP000481852"/>
    </source>
</evidence>
<keyword evidence="17" id="KW-1185">Reference proteome</keyword>
<evidence type="ECO:0000259" key="14">
    <source>
        <dbReference type="PROSITE" id="PS51192"/>
    </source>
</evidence>
<keyword evidence="9 13" id="KW-0234">DNA repair</keyword>
<comment type="function">
    <text evidence="13">Couples transcription and DNA repair by recognizing RNA polymerase (RNAP) stalled at DNA lesions. Mediates ATP-dependent release of RNAP and its truncated transcript from the DNA, and recruitment of nucleotide excision repair machinery to the damaged site.</text>
</comment>
<gene>
    <name evidence="13 16" type="primary">mfd</name>
    <name evidence="16" type="ORF">FYJ35_04885</name>
</gene>
<evidence type="ECO:0000256" key="12">
    <source>
        <dbReference type="ARBA" id="ARBA00070128"/>
    </source>
</evidence>
<keyword evidence="8 13" id="KW-0238">DNA-binding</keyword>
<keyword evidence="5 13" id="KW-0378">Hydrolase</keyword>
<evidence type="ECO:0000256" key="6">
    <source>
        <dbReference type="ARBA" id="ARBA00022806"/>
    </source>
</evidence>
<dbReference type="InterPro" id="IPR005118">
    <property type="entry name" value="TRCF_C"/>
</dbReference>
<evidence type="ECO:0000256" key="2">
    <source>
        <dbReference type="ARBA" id="ARBA00022490"/>
    </source>
</evidence>
<dbReference type="Gene3D" id="3.40.50.300">
    <property type="entry name" value="P-loop containing nucleotide triphosphate hydrolases"/>
    <property type="match status" value="2"/>
</dbReference>
<dbReference type="InterPro" id="IPR036101">
    <property type="entry name" value="CarD-like/TRCF_RID_sf"/>
</dbReference>
<dbReference type="PANTHER" id="PTHR47964:SF1">
    <property type="entry name" value="ATP-DEPENDENT DNA HELICASE HOMOLOG RECG, CHLOROPLASTIC"/>
    <property type="match status" value="1"/>
</dbReference>
<keyword evidence="3 13" id="KW-0547">Nucleotide-binding</keyword>
<dbReference type="SMART" id="SM00982">
    <property type="entry name" value="TRCF"/>
    <property type="match status" value="1"/>
</dbReference>
<dbReference type="SUPFAM" id="SSF52540">
    <property type="entry name" value="P-loop containing nucleoside triphosphate hydrolases"/>
    <property type="match status" value="4"/>
</dbReference>
<organism evidence="16 17">
    <name type="scientific">Porcincola intestinalis</name>
    <dbReference type="NCBI Taxonomy" id="2606632"/>
    <lineage>
        <taxon>Bacteria</taxon>
        <taxon>Bacillati</taxon>
        <taxon>Bacillota</taxon>
        <taxon>Clostridia</taxon>
        <taxon>Lachnospirales</taxon>
        <taxon>Lachnospiraceae</taxon>
        <taxon>Porcincola</taxon>
    </lineage>
</organism>
<evidence type="ECO:0000256" key="11">
    <source>
        <dbReference type="ARBA" id="ARBA00061399"/>
    </source>
</evidence>
<dbReference type="InterPro" id="IPR047112">
    <property type="entry name" value="RecG/Mfd"/>
</dbReference>
<dbReference type="Pfam" id="PF00270">
    <property type="entry name" value="DEAD"/>
    <property type="match status" value="1"/>
</dbReference>
<accession>A0A6L5X2D5</accession>
<comment type="caution">
    <text evidence="16">The sequence shown here is derived from an EMBL/GenBank/DDBJ whole genome shotgun (WGS) entry which is preliminary data.</text>
</comment>
<comment type="subcellular location">
    <subcellularLocation>
        <location evidence="1 13">Cytoplasm</location>
    </subcellularLocation>
</comment>
<dbReference type="PROSITE" id="PS51194">
    <property type="entry name" value="HELICASE_CTER"/>
    <property type="match status" value="1"/>
</dbReference>
<dbReference type="Gene3D" id="3.90.1150.50">
    <property type="entry name" value="Transcription-repair-coupling factor, D7 domain"/>
    <property type="match status" value="1"/>
</dbReference>
<dbReference type="Gene3D" id="3.40.50.11180">
    <property type="match status" value="1"/>
</dbReference>
<comment type="similarity">
    <text evidence="11 13">In the C-terminal section; belongs to the helicase family. RecG subfamily.</text>
</comment>
<keyword evidence="2 13" id="KW-0963">Cytoplasm</keyword>
<dbReference type="Pfam" id="PF17757">
    <property type="entry name" value="UvrB_inter"/>
    <property type="match status" value="1"/>
</dbReference>
<dbReference type="Pfam" id="PF00271">
    <property type="entry name" value="Helicase_C"/>
    <property type="match status" value="1"/>
</dbReference>
<dbReference type="EC" id="3.6.4.-" evidence="13"/>
<dbReference type="InterPro" id="IPR041471">
    <property type="entry name" value="UvrB_inter"/>
</dbReference>
<dbReference type="Gene3D" id="2.40.10.170">
    <property type="match status" value="1"/>
</dbReference>